<organism evidence="1 2">
    <name type="scientific">Inconstantimicrobium mannanitabidum</name>
    <dbReference type="NCBI Taxonomy" id="1604901"/>
    <lineage>
        <taxon>Bacteria</taxon>
        <taxon>Bacillati</taxon>
        <taxon>Bacillota</taxon>
        <taxon>Clostridia</taxon>
        <taxon>Eubacteriales</taxon>
        <taxon>Clostridiaceae</taxon>
        <taxon>Inconstantimicrobium</taxon>
    </lineage>
</organism>
<protein>
    <submittedName>
        <fullName evidence="1">Uncharacterized protein</fullName>
    </submittedName>
</protein>
<reference evidence="1" key="1">
    <citation type="journal article" date="2025" name="Int. J. Syst. Evol. Microbiol.">
        <title>Inconstantimicrobium mannanitabidum sp. nov., a novel member of the family Clostridiaceae isolated from anoxic soil under the treatment of reductive soil disinfestation.</title>
        <authorList>
            <person name="Ueki A."/>
            <person name="Tonouchi A."/>
            <person name="Honma S."/>
            <person name="Kaku N."/>
            <person name="Ueki K."/>
        </authorList>
    </citation>
    <scope>NUCLEOTIDE SEQUENCE</scope>
    <source>
        <strain evidence="1">TW13</strain>
    </source>
</reference>
<comment type="caution">
    <text evidence="1">The sequence shown here is derived from an EMBL/GenBank/DDBJ whole genome shotgun (WGS) entry which is preliminary data.</text>
</comment>
<accession>A0ACB5RAX7</accession>
<gene>
    <name evidence="1" type="ORF">rsdtw13_12670</name>
</gene>
<dbReference type="EMBL" id="BROD01000001">
    <property type="protein sequence ID" value="GKX66009.1"/>
    <property type="molecule type" value="Genomic_DNA"/>
</dbReference>
<evidence type="ECO:0000313" key="2">
    <source>
        <dbReference type="Proteomes" id="UP001058074"/>
    </source>
</evidence>
<name>A0ACB5RAX7_9CLOT</name>
<sequence length="650" mass="75604">MNEEKYELDEEEVTASQANNIKEIARNVRKKTEIIRENMHNASDAGASSQVIQVDYIDEKLNLMFWHNGDCFNTVDEIISALFHVSETNKFEGKYIGAKGVGFKLNLDCKEVKITSYLKSTKIILKVKNPILQLDEIIESKKNGYIQYNYRTEEIQLEDSVNRGVKIELFSVAISDIFEFVHEKLEEQLVFFTTIALNDFSKKKFRIYFKGLEVNMTNFKNKKLNKVDLHEIFDVNNKSQYKIDKNIIKSRDVYECLERGELSRKIDKLLIKYKNNIRYFDSDGVGFEKFIDKFDKIKYICKKNNVKIDFFVLQSTDKDFKIELNPLIGRKDLFKIAQNEFMGIYLSKFGILIPTRMNFNSLAGGGYGQTQYFGVFNCDKLSLKIDRNELESSYINNIVEGIIRDNIMTVIDDIVKSSKKNCGDKGGENPKESTEDKISEQANTCSVNLQQKDVQISAQGEDRSNSASKTVMSETAMNNYNEEITKRAMNVILKMKTMNVTNPEGENINIFDRGCEIDLHSAINLVLYLKPEELGFNILYTNPHRGLDLFCLPLGIEINETNLYTYGFWGELKHLLKTEFNHNMMDLKMIICWEIGDYLRYKNVCFIDKIGEKYFLRKKKSKYFLINDNKQIEVIEFKNIMERVLHGKFK</sequence>
<evidence type="ECO:0000313" key="1">
    <source>
        <dbReference type="EMBL" id="GKX66009.1"/>
    </source>
</evidence>
<dbReference type="Proteomes" id="UP001058074">
    <property type="component" value="Unassembled WGS sequence"/>
</dbReference>
<keyword evidence="2" id="KW-1185">Reference proteome</keyword>
<proteinExistence type="predicted"/>